<evidence type="ECO:0000259" key="6">
    <source>
        <dbReference type="Pfam" id="PF08543"/>
    </source>
</evidence>
<dbReference type="GO" id="GO:0005524">
    <property type="term" value="F:ATP binding"/>
    <property type="evidence" value="ECO:0007669"/>
    <property type="project" value="UniProtKB-KW"/>
</dbReference>
<feature type="domain" description="Pyridoxamine kinase/Phosphomethylpyrimidine kinase" evidence="6">
    <location>
        <begin position="80"/>
        <end position="256"/>
    </location>
</feature>
<dbReference type="Proteomes" id="UP000218439">
    <property type="component" value="Unassembled WGS sequence"/>
</dbReference>
<accession>A0A2A2ATK3</accession>
<dbReference type="Proteomes" id="UP000218054">
    <property type="component" value="Unassembled WGS sequence"/>
</dbReference>
<dbReference type="Gene3D" id="3.40.1190.20">
    <property type="match status" value="1"/>
</dbReference>
<dbReference type="SUPFAM" id="SSF53613">
    <property type="entry name" value="Ribokinase-like"/>
    <property type="match status" value="1"/>
</dbReference>
<gene>
    <name evidence="8" type="ORF">CK621_13185</name>
    <name evidence="7" type="ORF">CK625_02325</name>
</gene>
<keyword evidence="5" id="KW-0067">ATP-binding</keyword>
<proteinExistence type="predicted"/>
<evidence type="ECO:0000313" key="10">
    <source>
        <dbReference type="Proteomes" id="UP000218439"/>
    </source>
</evidence>
<keyword evidence="2" id="KW-0808">Transferase</keyword>
<dbReference type="EMBL" id="NSJB01000001">
    <property type="protein sequence ID" value="PAT38347.1"/>
    <property type="molecule type" value="Genomic_DNA"/>
</dbReference>
<keyword evidence="3" id="KW-0547">Nucleotide-binding</keyword>
<keyword evidence="9" id="KW-1185">Reference proteome</keyword>
<evidence type="ECO:0000313" key="8">
    <source>
        <dbReference type="EMBL" id="PAT41061.1"/>
    </source>
</evidence>
<dbReference type="InterPro" id="IPR029056">
    <property type="entry name" value="Ribokinase-like"/>
</dbReference>
<reference evidence="9 10" key="1">
    <citation type="submission" date="2017-08" db="EMBL/GenBank/DDBJ databases">
        <title>WGS of Clinical strains of the CDC Group NO-1 linked to zoonotic infections in humans.</title>
        <authorList>
            <person name="Bernier A.-M."/>
            <person name="Bernard K."/>
        </authorList>
    </citation>
    <scope>NUCLEOTIDE SEQUENCE [LARGE SCALE GENOMIC DNA]</scope>
    <source>
        <strain evidence="7 9">NML00-0135</strain>
        <strain evidence="8 10">NML120219</strain>
    </source>
</reference>
<dbReference type="AlphaFoldDB" id="A0A2A2AKP5"/>
<evidence type="ECO:0000313" key="9">
    <source>
        <dbReference type="Proteomes" id="UP000218054"/>
    </source>
</evidence>
<evidence type="ECO:0000256" key="4">
    <source>
        <dbReference type="ARBA" id="ARBA00022777"/>
    </source>
</evidence>
<dbReference type="CDD" id="cd01173">
    <property type="entry name" value="pyridoxal_pyridoxamine_kinase"/>
    <property type="match status" value="1"/>
</dbReference>
<sequence length="287" mass="30893">MSAPLVLSVQSHVAYGHAGNSAAVFAMQRLGIEVLPVHTVQFSNHTGYGAFRGQVFDVAHLREVFQGIEERGLLPKISAVLSGYMGDSSIGDAIIDIAQRVRQANPAALYLCDPVFGDVGRGVFVRPGIAEYHRDHTLAAADIITPNQFEFEQLMGVTLQSTAHAVEVARRHIAGTGKTVVITSLLTPEIAQKGQLATLAVRAQQAWAVHTPIIARTPLPNGMGDAFSAILLAHLLQQRPLPEALQQATASLYALVGHTQDGQRDLPLIEQQAQIVQPQQQFEVVAL</sequence>
<evidence type="ECO:0000256" key="1">
    <source>
        <dbReference type="ARBA" id="ARBA00012104"/>
    </source>
</evidence>
<name>A0A2A2AKP5_9BURK</name>
<evidence type="ECO:0000256" key="3">
    <source>
        <dbReference type="ARBA" id="ARBA00022741"/>
    </source>
</evidence>
<dbReference type="PANTHER" id="PTHR10534:SF2">
    <property type="entry name" value="PYRIDOXAL KINASE"/>
    <property type="match status" value="1"/>
</dbReference>
<evidence type="ECO:0000313" key="7">
    <source>
        <dbReference type="EMBL" id="PAT38347.1"/>
    </source>
</evidence>
<dbReference type="EC" id="2.7.1.35" evidence="1"/>
<dbReference type="Pfam" id="PF08543">
    <property type="entry name" value="Phos_pyr_kin"/>
    <property type="match status" value="1"/>
</dbReference>
<dbReference type="InterPro" id="IPR013749">
    <property type="entry name" value="PM/HMP-P_kinase-1"/>
</dbReference>
<dbReference type="InterPro" id="IPR004625">
    <property type="entry name" value="PyrdxlKinase"/>
</dbReference>
<accession>A0A2A2AKP5</accession>
<dbReference type="NCBIfam" id="TIGR00687">
    <property type="entry name" value="pyridox_kin"/>
    <property type="match status" value="1"/>
</dbReference>
<dbReference type="GO" id="GO:0005829">
    <property type="term" value="C:cytosol"/>
    <property type="evidence" value="ECO:0007669"/>
    <property type="project" value="TreeGrafter"/>
</dbReference>
<evidence type="ECO:0000256" key="2">
    <source>
        <dbReference type="ARBA" id="ARBA00022679"/>
    </source>
</evidence>
<dbReference type="EMBL" id="NSJE01000028">
    <property type="protein sequence ID" value="PAT41061.1"/>
    <property type="molecule type" value="Genomic_DNA"/>
</dbReference>
<protein>
    <recommendedName>
        <fullName evidence="1">pyridoxal kinase</fullName>
        <ecNumber evidence="1">2.7.1.35</ecNumber>
    </recommendedName>
</protein>
<dbReference type="NCBIfam" id="NF004398">
    <property type="entry name" value="PRK05756.1"/>
    <property type="match status" value="1"/>
</dbReference>
<organism evidence="7 9">
    <name type="scientific">Vandammella animalimorsus</name>
    <dbReference type="NCBI Taxonomy" id="2029117"/>
    <lineage>
        <taxon>Bacteria</taxon>
        <taxon>Pseudomonadati</taxon>
        <taxon>Pseudomonadota</taxon>
        <taxon>Betaproteobacteria</taxon>
        <taxon>Burkholderiales</taxon>
        <taxon>Comamonadaceae</taxon>
        <taxon>Vandammella</taxon>
    </lineage>
</organism>
<dbReference type="RefSeq" id="WP_095538628.1">
    <property type="nucleotide sequence ID" value="NZ_NSJB01000001.1"/>
</dbReference>
<keyword evidence="4 7" id="KW-0418">Kinase</keyword>
<dbReference type="PANTHER" id="PTHR10534">
    <property type="entry name" value="PYRIDOXAL KINASE"/>
    <property type="match status" value="1"/>
</dbReference>
<dbReference type="GO" id="GO:0008478">
    <property type="term" value="F:pyridoxal kinase activity"/>
    <property type="evidence" value="ECO:0007669"/>
    <property type="project" value="UniProtKB-EC"/>
</dbReference>
<comment type="caution">
    <text evidence="7">The sequence shown here is derived from an EMBL/GenBank/DDBJ whole genome shotgun (WGS) entry which is preliminary data.</text>
</comment>
<dbReference type="GO" id="GO:0009443">
    <property type="term" value="P:pyridoxal 5'-phosphate salvage"/>
    <property type="evidence" value="ECO:0007669"/>
    <property type="project" value="InterPro"/>
</dbReference>
<evidence type="ECO:0000256" key="5">
    <source>
        <dbReference type="ARBA" id="ARBA00022840"/>
    </source>
</evidence>